<evidence type="ECO:0000313" key="2">
    <source>
        <dbReference type="EMBL" id="GER99327.1"/>
    </source>
</evidence>
<evidence type="ECO:0000259" key="1">
    <source>
        <dbReference type="PROSITE" id="PS51746"/>
    </source>
</evidence>
<dbReference type="SUPFAM" id="SSF81606">
    <property type="entry name" value="PP2C-like"/>
    <property type="match status" value="1"/>
</dbReference>
<dbReference type="PROSITE" id="PS51746">
    <property type="entry name" value="PPM_2"/>
    <property type="match status" value="1"/>
</dbReference>
<evidence type="ECO:0000313" key="3">
    <source>
        <dbReference type="Proteomes" id="UP000334990"/>
    </source>
</evidence>
<dbReference type="RefSeq" id="WP_170316816.1">
    <property type="nucleotide sequence ID" value="NZ_BAAABN010000093.1"/>
</dbReference>
<gene>
    <name evidence="2" type="ORF">Acor_13910</name>
</gene>
<name>A0A5M3VY65_9ACTN</name>
<dbReference type="AlphaFoldDB" id="A0A5M3VY65"/>
<dbReference type="Gene3D" id="3.60.40.10">
    <property type="entry name" value="PPM-type phosphatase domain"/>
    <property type="match status" value="1"/>
</dbReference>
<dbReference type="Proteomes" id="UP000334990">
    <property type="component" value="Unassembled WGS sequence"/>
</dbReference>
<feature type="domain" description="PPM-type phosphatase" evidence="1">
    <location>
        <begin position="50"/>
        <end position="284"/>
    </location>
</feature>
<keyword evidence="3" id="KW-1185">Reference proteome</keyword>
<sequence>MRELRELSTLAPTVGEVTDGFSLLLDAENAWRLPAVCADAGAVGPFWLAAASLSGLGHLQHGRTGQDSYSFALAADGAAMIVAVADGLGSRPATAQAGAVLLTRLLCLRLAGLSTPEVLAAPEDAMVTALRAANDDVRWYRDEIMPGAPDGDLATTLAFAWIPVGPGQEVIVGRVGDCAAVTLANRELSPVFPHGDGPLNIVQAALPCDEPDKALELVSLRLGGEDALSLMTDGLAEDVQNSPAIREWLAASWSVRCGPHQMTDILRYRRKGSHDDRTAVVVWLP</sequence>
<dbReference type="Pfam" id="PF13672">
    <property type="entry name" value="PP2C_2"/>
    <property type="match status" value="1"/>
</dbReference>
<reference evidence="2 3" key="1">
    <citation type="submission" date="2019-10" db="EMBL/GenBank/DDBJ databases">
        <title>Whole genome shotgun sequence of Acrocarpospora corrugata NBRC 13972.</title>
        <authorList>
            <person name="Ichikawa N."/>
            <person name="Kimura A."/>
            <person name="Kitahashi Y."/>
            <person name="Komaki H."/>
            <person name="Oguchi A."/>
        </authorList>
    </citation>
    <scope>NUCLEOTIDE SEQUENCE [LARGE SCALE GENOMIC DNA]</scope>
    <source>
        <strain evidence="2 3">NBRC 13972</strain>
    </source>
</reference>
<comment type="caution">
    <text evidence="2">The sequence shown here is derived from an EMBL/GenBank/DDBJ whole genome shotgun (WGS) entry which is preliminary data.</text>
</comment>
<proteinExistence type="predicted"/>
<dbReference type="EMBL" id="BLAD01000039">
    <property type="protein sequence ID" value="GER99327.1"/>
    <property type="molecule type" value="Genomic_DNA"/>
</dbReference>
<organism evidence="2 3">
    <name type="scientific">Acrocarpospora corrugata</name>
    <dbReference type="NCBI Taxonomy" id="35763"/>
    <lineage>
        <taxon>Bacteria</taxon>
        <taxon>Bacillati</taxon>
        <taxon>Actinomycetota</taxon>
        <taxon>Actinomycetes</taxon>
        <taxon>Streptosporangiales</taxon>
        <taxon>Streptosporangiaceae</taxon>
        <taxon>Acrocarpospora</taxon>
    </lineage>
</organism>
<dbReference type="InterPro" id="IPR036457">
    <property type="entry name" value="PPM-type-like_dom_sf"/>
</dbReference>
<dbReference type="InterPro" id="IPR001932">
    <property type="entry name" value="PPM-type_phosphatase-like_dom"/>
</dbReference>
<accession>A0A5M3VY65</accession>
<protein>
    <recommendedName>
        <fullName evidence="1">PPM-type phosphatase domain-containing protein</fullName>
    </recommendedName>
</protein>